<proteinExistence type="predicted"/>
<evidence type="ECO:0000313" key="2">
    <source>
        <dbReference type="EMBL" id="MBZ5739768.1"/>
    </source>
</evidence>
<organism evidence="2 3">
    <name type="scientific">Nocardioides mangrovi</name>
    <dbReference type="NCBI Taxonomy" id="2874580"/>
    <lineage>
        <taxon>Bacteria</taxon>
        <taxon>Bacillati</taxon>
        <taxon>Actinomycetota</taxon>
        <taxon>Actinomycetes</taxon>
        <taxon>Propionibacteriales</taxon>
        <taxon>Nocardioidaceae</taxon>
        <taxon>Nocardioides</taxon>
    </lineage>
</organism>
<dbReference type="EMBL" id="JAIQZJ010000009">
    <property type="protein sequence ID" value="MBZ5739768.1"/>
    <property type="molecule type" value="Genomic_DNA"/>
</dbReference>
<accession>A0ABS7UGM0</accession>
<dbReference type="RefSeq" id="WP_224124128.1">
    <property type="nucleotide sequence ID" value="NZ_JAIQZJ010000009.1"/>
</dbReference>
<name>A0ABS7UGM0_9ACTN</name>
<feature type="compositionally biased region" description="Basic and acidic residues" evidence="1">
    <location>
        <begin position="38"/>
        <end position="48"/>
    </location>
</feature>
<feature type="region of interest" description="Disordered" evidence="1">
    <location>
        <begin position="1"/>
        <end position="130"/>
    </location>
</feature>
<gene>
    <name evidence="2" type="ORF">K8U61_16455</name>
</gene>
<protein>
    <recommendedName>
        <fullName evidence="4">Lsr2 family protein</fullName>
    </recommendedName>
</protein>
<evidence type="ECO:0000313" key="3">
    <source>
        <dbReference type="Proteomes" id="UP000780875"/>
    </source>
</evidence>
<evidence type="ECO:0008006" key="4">
    <source>
        <dbReference type="Google" id="ProtNLM"/>
    </source>
</evidence>
<evidence type="ECO:0000256" key="1">
    <source>
        <dbReference type="SAM" id="MobiDB-lite"/>
    </source>
</evidence>
<feature type="compositionally biased region" description="Basic and acidic residues" evidence="1">
    <location>
        <begin position="101"/>
        <end position="110"/>
    </location>
</feature>
<comment type="caution">
    <text evidence="2">The sequence shown here is derived from an EMBL/GenBank/DDBJ whole genome shotgun (WGS) entry which is preliminary data.</text>
</comment>
<dbReference type="Proteomes" id="UP000780875">
    <property type="component" value="Unassembled WGS sequence"/>
</dbReference>
<keyword evidence="3" id="KW-1185">Reference proteome</keyword>
<sequence length="166" mass="18955">MTLWTSDDSDALDREVRESRKRERAERTGPRSPWGLTADDRKRLDEAVARYVGELPAIGPMGGRPRLRTRARPAEQPGSADAPEPAAPPSEPLTPKPKRTVSPERSETYKANRSKRPGRVRWPQPRPLRNGRWLAVVNLHGRRYQKTHDTPEQAEAWLDQMIKENP</sequence>
<feature type="compositionally biased region" description="Pro residues" evidence="1">
    <location>
        <begin position="85"/>
        <end position="95"/>
    </location>
</feature>
<feature type="compositionally biased region" description="Basic and acidic residues" evidence="1">
    <location>
        <begin position="11"/>
        <end position="29"/>
    </location>
</feature>
<reference evidence="2 3" key="1">
    <citation type="submission" date="2021-09" db="EMBL/GenBank/DDBJ databases">
        <title>Whole genome sequence of Nocardioides sp. GBK3QG-3.</title>
        <authorList>
            <person name="Tuo L."/>
        </authorList>
    </citation>
    <scope>NUCLEOTIDE SEQUENCE [LARGE SCALE GENOMIC DNA]</scope>
    <source>
        <strain evidence="2 3">GBK3QG-3</strain>
    </source>
</reference>